<dbReference type="Pfam" id="PF00749">
    <property type="entry name" value="tRNA-synt_1c"/>
    <property type="match status" value="1"/>
</dbReference>
<evidence type="ECO:0000259" key="9">
    <source>
        <dbReference type="Pfam" id="PF00749"/>
    </source>
</evidence>
<evidence type="ECO:0000256" key="5">
    <source>
        <dbReference type="ARBA" id="ARBA00022917"/>
    </source>
</evidence>
<keyword evidence="2 7" id="KW-0436">Ligase</keyword>
<dbReference type="GO" id="GO:0008270">
    <property type="term" value="F:zinc ion binding"/>
    <property type="evidence" value="ECO:0007669"/>
    <property type="project" value="UniProtKB-UniRule"/>
</dbReference>
<dbReference type="Pfam" id="PF19269">
    <property type="entry name" value="Anticodon_2"/>
    <property type="match status" value="1"/>
</dbReference>
<dbReference type="PRINTS" id="PR00987">
    <property type="entry name" value="TRNASYNTHGLU"/>
</dbReference>
<dbReference type="PROSITE" id="PS00178">
    <property type="entry name" value="AA_TRNA_LIGASE_I"/>
    <property type="match status" value="1"/>
</dbReference>
<feature type="binding site" evidence="7">
    <location>
        <position position="114"/>
    </location>
    <ligand>
        <name>Zn(2+)</name>
        <dbReference type="ChEBI" id="CHEBI:29105"/>
    </ligand>
</feature>
<dbReference type="InterPro" id="IPR004527">
    <property type="entry name" value="Glu-tRNA-ligase_bac/mito"/>
</dbReference>
<protein>
    <recommendedName>
        <fullName evidence="7">Glutamate--tRNA ligase</fullName>
        <ecNumber evidence="7">6.1.1.17</ecNumber>
    </recommendedName>
    <alternativeName>
        <fullName evidence="7">Glutamyl-tRNA synthetase</fullName>
        <shortName evidence="7">GluRS</shortName>
    </alternativeName>
</protein>
<dbReference type="PANTHER" id="PTHR43311">
    <property type="entry name" value="GLUTAMATE--TRNA LIGASE"/>
    <property type="match status" value="1"/>
</dbReference>
<dbReference type="InterPro" id="IPR045462">
    <property type="entry name" value="aa-tRNA-synth_I_cd-bd"/>
</dbReference>
<comment type="catalytic activity">
    <reaction evidence="7">
        <text>tRNA(Glu) + L-glutamate + ATP = L-glutamyl-tRNA(Glu) + AMP + diphosphate</text>
        <dbReference type="Rhea" id="RHEA:23540"/>
        <dbReference type="Rhea" id="RHEA-COMP:9663"/>
        <dbReference type="Rhea" id="RHEA-COMP:9680"/>
        <dbReference type="ChEBI" id="CHEBI:29985"/>
        <dbReference type="ChEBI" id="CHEBI:30616"/>
        <dbReference type="ChEBI" id="CHEBI:33019"/>
        <dbReference type="ChEBI" id="CHEBI:78442"/>
        <dbReference type="ChEBI" id="CHEBI:78520"/>
        <dbReference type="ChEBI" id="CHEBI:456215"/>
        <dbReference type="EC" id="6.1.1.17"/>
    </reaction>
</comment>
<dbReference type="GO" id="GO:0004818">
    <property type="term" value="F:glutamate-tRNA ligase activity"/>
    <property type="evidence" value="ECO:0007669"/>
    <property type="project" value="UniProtKB-UniRule"/>
</dbReference>
<feature type="binding site" evidence="7">
    <location>
        <position position="260"/>
    </location>
    <ligand>
        <name>ATP</name>
        <dbReference type="ChEBI" id="CHEBI:30616"/>
    </ligand>
</feature>
<dbReference type="GO" id="GO:0005524">
    <property type="term" value="F:ATP binding"/>
    <property type="evidence" value="ECO:0007669"/>
    <property type="project" value="UniProtKB-UniRule"/>
</dbReference>
<comment type="subunit">
    <text evidence="7">Monomer.</text>
</comment>
<dbReference type="AlphaFoldDB" id="A0A1I1PFD6"/>
<sequence length="476" mass="51715">MPRMPDSPVVTRFAPSPTGRLHVGNVRTALFNFLLARGAGGRFFLRLEDTDAERSEADHERALIRDLAWLGVAPDAGPDSDDPAGPFRQSERTGLHAEQLARLEAEGAAYPCYCTAEELDAERRAQVAAGRPPRYGGHCRDLEAAERERLVAEGRRPTLRFRVPAGRGEVVFDDLLRGEQRTDTATLGDFVIRRADGSPAFLFANAVDDALMGVTHVLRGEDHLSNTPRQQLILEALGLPAPRWGHVGLVTEVDGSPLAKRAGSRALADLREAGFLPEAVATTLAHLGHAFDHDDFVDLATLAAGFRPERLSRGPARFDPDQLLYWQRQAVGAAEDAALWAWLGPRVHERLADAGIEGEAFVAAVRENLRLPEDADHWAEVVAGTIEPDPEAAEEAAGAGREYFTAAVEAVALHGTDFKQVTAEIGERAGVRGRALYRPLRAALTGRLHGPEIGPLLALMGADRASRRLQPYVSER</sequence>
<keyword evidence="7" id="KW-0862">Zinc</keyword>
<feature type="binding site" evidence="7">
    <location>
        <position position="139"/>
    </location>
    <ligand>
        <name>Zn(2+)</name>
        <dbReference type="ChEBI" id="CHEBI:29105"/>
    </ligand>
</feature>
<keyword evidence="5 7" id="KW-0648">Protein biosynthesis</keyword>
<dbReference type="Gene3D" id="1.10.10.350">
    <property type="match status" value="1"/>
</dbReference>
<keyword evidence="4 7" id="KW-0067">ATP-binding</keyword>
<dbReference type="PANTHER" id="PTHR43311:SF2">
    <property type="entry name" value="GLUTAMATE--TRNA LIGASE, MITOCHONDRIAL-RELATED"/>
    <property type="match status" value="1"/>
</dbReference>
<comment type="cofactor">
    <cofactor evidence="7">
        <name>Zn(2+)</name>
        <dbReference type="ChEBI" id="CHEBI:29105"/>
    </cofactor>
    <text evidence="7">Binds 1 zinc ion per subunit.</text>
</comment>
<evidence type="ECO:0000313" key="12">
    <source>
        <dbReference type="Proteomes" id="UP000198611"/>
    </source>
</evidence>
<evidence type="ECO:0000313" key="11">
    <source>
        <dbReference type="EMBL" id="SFD05773.1"/>
    </source>
</evidence>
<evidence type="ECO:0000256" key="7">
    <source>
        <dbReference type="HAMAP-Rule" id="MF_00022"/>
    </source>
</evidence>
<evidence type="ECO:0000256" key="6">
    <source>
        <dbReference type="ARBA" id="ARBA00023146"/>
    </source>
</evidence>
<keyword evidence="6 7" id="KW-0030">Aminoacyl-tRNA synthetase</keyword>
<comment type="caution">
    <text evidence="7">Lacks conserved residue(s) required for the propagation of feature annotation.</text>
</comment>
<feature type="domain" description="Aminoacyl-tRNA synthetase class I anticodon-binding" evidence="10">
    <location>
        <begin position="404"/>
        <end position="470"/>
    </location>
</feature>
<dbReference type="InterPro" id="IPR049940">
    <property type="entry name" value="GluQ/Sye"/>
</dbReference>
<dbReference type="Proteomes" id="UP000198611">
    <property type="component" value="Unassembled WGS sequence"/>
</dbReference>
<dbReference type="NCBIfam" id="TIGR00464">
    <property type="entry name" value="gltX_bact"/>
    <property type="match status" value="1"/>
</dbReference>
<feature type="binding site" evidence="7">
    <location>
        <position position="141"/>
    </location>
    <ligand>
        <name>Zn(2+)</name>
        <dbReference type="ChEBI" id="CHEBI:29105"/>
    </ligand>
</feature>
<evidence type="ECO:0000259" key="10">
    <source>
        <dbReference type="Pfam" id="PF19269"/>
    </source>
</evidence>
<dbReference type="InterPro" id="IPR000924">
    <property type="entry name" value="Glu/Gln-tRNA-synth"/>
</dbReference>
<dbReference type="InterPro" id="IPR020058">
    <property type="entry name" value="Glu/Gln-tRNA-synth_Ib_cat-dom"/>
</dbReference>
<feature type="short sequence motif" description="'HIGH' region" evidence="7">
    <location>
        <begin position="15"/>
        <end position="25"/>
    </location>
</feature>
<dbReference type="GO" id="GO:0000049">
    <property type="term" value="F:tRNA binding"/>
    <property type="evidence" value="ECO:0007669"/>
    <property type="project" value="InterPro"/>
</dbReference>
<proteinExistence type="inferred from homology"/>
<dbReference type="InterPro" id="IPR014729">
    <property type="entry name" value="Rossmann-like_a/b/a_fold"/>
</dbReference>
<accession>A0A1I1PFD6</accession>
<comment type="function">
    <text evidence="7">Catalyzes the attachment of glutamate to tRNA(Glu) in a two-step reaction: glutamate is first activated by ATP to form Glu-AMP and then transferred to the acceptor end of tRNA(Glu).</text>
</comment>
<gene>
    <name evidence="7" type="primary">gltX</name>
    <name evidence="11" type="ORF">SAMN05660831_00648</name>
</gene>
<comment type="similarity">
    <text evidence="1 7">Belongs to the class-I aminoacyl-tRNA synthetase family. Glutamate--tRNA ligase type 1 subfamily.</text>
</comment>
<dbReference type="InterPro" id="IPR001412">
    <property type="entry name" value="aa-tRNA-synth_I_CS"/>
</dbReference>
<dbReference type="GO" id="GO:0006424">
    <property type="term" value="P:glutamyl-tRNA aminoacylation"/>
    <property type="evidence" value="ECO:0007669"/>
    <property type="project" value="UniProtKB-UniRule"/>
</dbReference>
<dbReference type="InterPro" id="IPR008925">
    <property type="entry name" value="aa_tRNA-synth_I_cd-bd_sf"/>
</dbReference>
<keyword evidence="7" id="KW-0963">Cytoplasm</keyword>
<dbReference type="STRING" id="1123397.SAMN05660831_00648"/>
<feature type="domain" description="Glutamyl/glutaminyl-tRNA synthetase class Ib catalytic" evidence="9">
    <location>
        <begin position="9"/>
        <end position="323"/>
    </location>
</feature>
<keyword evidence="3 7" id="KW-0547">Nucleotide-binding</keyword>
<dbReference type="InterPro" id="IPR020751">
    <property type="entry name" value="aa-tRNA-synth_I_codon-bd_sub2"/>
</dbReference>
<dbReference type="EMBL" id="FOMJ01000001">
    <property type="protein sequence ID" value="SFD05773.1"/>
    <property type="molecule type" value="Genomic_DNA"/>
</dbReference>
<dbReference type="Gene3D" id="3.40.50.620">
    <property type="entry name" value="HUPs"/>
    <property type="match status" value="1"/>
</dbReference>
<keyword evidence="7" id="KW-0479">Metal-binding</keyword>
<feature type="binding site" evidence="7">
    <location>
        <position position="112"/>
    </location>
    <ligand>
        <name>Zn(2+)</name>
        <dbReference type="ChEBI" id="CHEBI:29105"/>
    </ligand>
</feature>
<feature type="region of interest" description="Disordered" evidence="8">
    <location>
        <begin position="74"/>
        <end position="93"/>
    </location>
</feature>
<organism evidence="11 12">
    <name type="scientific">Thiohalospira halophila DSM 15071</name>
    <dbReference type="NCBI Taxonomy" id="1123397"/>
    <lineage>
        <taxon>Bacteria</taxon>
        <taxon>Pseudomonadati</taxon>
        <taxon>Pseudomonadota</taxon>
        <taxon>Gammaproteobacteria</taxon>
        <taxon>Thiohalospirales</taxon>
        <taxon>Thiohalospiraceae</taxon>
        <taxon>Thiohalospira</taxon>
    </lineage>
</organism>
<name>A0A1I1PFD6_9GAMM</name>
<dbReference type="SUPFAM" id="SSF52374">
    <property type="entry name" value="Nucleotidylyl transferase"/>
    <property type="match status" value="1"/>
</dbReference>
<evidence type="ECO:0000256" key="4">
    <source>
        <dbReference type="ARBA" id="ARBA00022840"/>
    </source>
</evidence>
<dbReference type="GO" id="GO:0005829">
    <property type="term" value="C:cytosol"/>
    <property type="evidence" value="ECO:0007669"/>
    <property type="project" value="TreeGrafter"/>
</dbReference>
<keyword evidence="12" id="KW-1185">Reference proteome</keyword>
<dbReference type="EC" id="6.1.1.17" evidence="7"/>
<evidence type="ECO:0000256" key="3">
    <source>
        <dbReference type="ARBA" id="ARBA00022741"/>
    </source>
</evidence>
<evidence type="ECO:0000256" key="1">
    <source>
        <dbReference type="ARBA" id="ARBA00007894"/>
    </source>
</evidence>
<comment type="subcellular location">
    <subcellularLocation>
        <location evidence="7">Cytoplasm</location>
    </subcellularLocation>
</comment>
<evidence type="ECO:0000256" key="2">
    <source>
        <dbReference type="ARBA" id="ARBA00022598"/>
    </source>
</evidence>
<reference evidence="11 12" key="1">
    <citation type="submission" date="2016-10" db="EMBL/GenBank/DDBJ databases">
        <authorList>
            <person name="de Groot N.N."/>
        </authorList>
    </citation>
    <scope>NUCLEOTIDE SEQUENCE [LARGE SCALE GENOMIC DNA]</scope>
    <source>
        <strain evidence="11 12">HL3</strain>
    </source>
</reference>
<evidence type="ECO:0000256" key="8">
    <source>
        <dbReference type="SAM" id="MobiDB-lite"/>
    </source>
</evidence>
<dbReference type="SUPFAM" id="SSF48163">
    <property type="entry name" value="An anticodon-binding domain of class I aminoacyl-tRNA synthetases"/>
    <property type="match status" value="1"/>
</dbReference>
<dbReference type="HAMAP" id="MF_00022">
    <property type="entry name" value="Glu_tRNA_synth_type1"/>
    <property type="match status" value="1"/>
</dbReference>